<keyword evidence="9" id="KW-1185">Reference proteome</keyword>
<sequence length="427" mass="44968">MKKRPRRNPTGVFAALDVGSSKICCLIARLEEERGQAPKLRVVGIGQQLSRGVKAGAVIDMEAAETAILAAVHAAEQMAGEEIEQVAVSLSGGYPASRLLSVEVSIDGHEVGDEDLHRALDQGHQLEGLLGQPEKGRQLIHSIPVGYTIDGSRGIRDPRGMFGERLGVNMHIVTAASGPVRNLATCVQRCHLDIAAFVVSPYASGLAALVPDEMELGVTLIDMGGGTTSIAVFVEGSVVHTDIVPVGGQHVTSDVARGLSTTLAHAERLKTLYGHAIATSADEHATIDVPQVGEEDDGHVQQVPRSLLVGIVQPRLEETFELVRSRLEASGFDKAGGRRVVLTGGASQLPGMRDLAALVLDKQVRIGRPIHLTGLAEATSGPAHTVGAGLLAYALQQDQRAPATAGAEGEEAAGRIGRIGRWLKQHF</sequence>
<dbReference type="GO" id="GO:0032153">
    <property type="term" value="C:cell division site"/>
    <property type="evidence" value="ECO:0007669"/>
    <property type="project" value="UniProtKB-UniRule"/>
</dbReference>
<dbReference type="InterPro" id="IPR020823">
    <property type="entry name" value="Cell_div_FtsA"/>
</dbReference>
<dbReference type="SMART" id="SM00842">
    <property type="entry name" value="FtsA"/>
    <property type="match status" value="1"/>
</dbReference>
<gene>
    <name evidence="5" type="primary">ftsA</name>
    <name evidence="8" type="ORF">SAMN05428998_13021</name>
</gene>
<comment type="similarity">
    <text evidence="5 6">Belongs to the FtsA/MreB family.</text>
</comment>
<evidence type="ECO:0000313" key="9">
    <source>
        <dbReference type="Proteomes" id="UP000192917"/>
    </source>
</evidence>
<evidence type="ECO:0000259" key="7">
    <source>
        <dbReference type="SMART" id="SM00842"/>
    </source>
</evidence>
<evidence type="ECO:0000256" key="5">
    <source>
        <dbReference type="HAMAP-Rule" id="MF_02033"/>
    </source>
</evidence>
<feature type="domain" description="SHS2" evidence="7">
    <location>
        <begin position="13"/>
        <end position="208"/>
    </location>
</feature>
<evidence type="ECO:0000256" key="6">
    <source>
        <dbReference type="PIRNR" id="PIRNR003101"/>
    </source>
</evidence>
<dbReference type="Pfam" id="PF14450">
    <property type="entry name" value="FtsA"/>
    <property type="match status" value="1"/>
</dbReference>
<evidence type="ECO:0000256" key="3">
    <source>
        <dbReference type="ARBA" id="ARBA00023136"/>
    </source>
</evidence>
<dbReference type="InterPro" id="IPR003494">
    <property type="entry name" value="SHS2_FtsA"/>
</dbReference>
<comment type="subunit">
    <text evidence="5">Self-interacts. Interacts with FtsZ.</text>
</comment>
<name>A0A1Y6CL26_9PROT</name>
<accession>A0A1Y6CL26</accession>
<keyword evidence="3 5" id="KW-0472">Membrane</keyword>
<reference evidence="8 9" key="1">
    <citation type="submission" date="2017-04" db="EMBL/GenBank/DDBJ databases">
        <authorList>
            <person name="Afonso C.L."/>
            <person name="Miller P.J."/>
            <person name="Scott M.A."/>
            <person name="Spackman E."/>
            <person name="Goraichik I."/>
            <person name="Dimitrov K.M."/>
            <person name="Suarez D.L."/>
            <person name="Swayne D.E."/>
        </authorList>
    </citation>
    <scope>NUCLEOTIDE SEQUENCE [LARGE SCALE GENOMIC DNA]</scope>
    <source>
        <strain evidence="8 9">USBA 355</strain>
    </source>
</reference>
<evidence type="ECO:0000313" key="8">
    <source>
        <dbReference type="EMBL" id="SMF71027.1"/>
    </source>
</evidence>
<dbReference type="STRING" id="560819.SAMN05428998_13021"/>
<comment type="function">
    <text evidence="5 6">Cell division protein that is involved in the assembly of the Z ring. May serve as a membrane anchor for the Z ring.</text>
</comment>
<dbReference type="EMBL" id="FWZX01000030">
    <property type="protein sequence ID" value="SMF71027.1"/>
    <property type="molecule type" value="Genomic_DNA"/>
</dbReference>
<dbReference type="AlphaFoldDB" id="A0A1Y6CL26"/>
<keyword evidence="4 5" id="KW-0131">Cell cycle</keyword>
<evidence type="ECO:0000256" key="4">
    <source>
        <dbReference type="ARBA" id="ARBA00023306"/>
    </source>
</evidence>
<keyword evidence="1 5" id="KW-1003">Cell membrane</keyword>
<dbReference type="CDD" id="cd24048">
    <property type="entry name" value="ASKHA_NBD_FtsA"/>
    <property type="match status" value="1"/>
</dbReference>
<dbReference type="PANTHER" id="PTHR32432:SF4">
    <property type="entry name" value="CELL DIVISION PROTEIN FTSA"/>
    <property type="match status" value="1"/>
</dbReference>
<dbReference type="NCBIfam" id="TIGR01174">
    <property type="entry name" value="ftsA"/>
    <property type="match status" value="1"/>
</dbReference>
<comment type="subcellular location">
    <subcellularLocation>
        <location evidence="5">Cell membrane</location>
        <topology evidence="5">Peripheral membrane protein</topology>
        <orientation evidence="5">Cytoplasmic side</orientation>
    </subcellularLocation>
    <text evidence="5">Localizes to the Z ring in an FtsZ-dependent manner. Targeted to the membrane through a conserved C-terminal amphipathic helix.</text>
</comment>
<evidence type="ECO:0000256" key="2">
    <source>
        <dbReference type="ARBA" id="ARBA00022618"/>
    </source>
</evidence>
<proteinExistence type="inferred from homology"/>
<dbReference type="InterPro" id="IPR050696">
    <property type="entry name" value="FtsA/MreB"/>
</dbReference>
<keyword evidence="2 5" id="KW-0132">Cell division</keyword>
<dbReference type="Proteomes" id="UP000192917">
    <property type="component" value="Unassembled WGS sequence"/>
</dbReference>
<dbReference type="GO" id="GO:0043093">
    <property type="term" value="P:FtsZ-dependent cytokinesis"/>
    <property type="evidence" value="ECO:0007669"/>
    <property type="project" value="UniProtKB-UniRule"/>
</dbReference>
<dbReference type="HAMAP" id="MF_02033">
    <property type="entry name" value="FtsA"/>
    <property type="match status" value="1"/>
</dbReference>
<dbReference type="Gene3D" id="3.30.420.40">
    <property type="match status" value="2"/>
</dbReference>
<dbReference type="GO" id="GO:0009898">
    <property type="term" value="C:cytoplasmic side of plasma membrane"/>
    <property type="evidence" value="ECO:0007669"/>
    <property type="project" value="UniProtKB-UniRule"/>
</dbReference>
<evidence type="ECO:0000256" key="1">
    <source>
        <dbReference type="ARBA" id="ARBA00022475"/>
    </source>
</evidence>
<dbReference type="InterPro" id="IPR043129">
    <property type="entry name" value="ATPase_NBD"/>
</dbReference>
<organism evidence="8 9">
    <name type="scientific">Tistlia consotensis USBA 355</name>
    <dbReference type="NCBI Taxonomy" id="560819"/>
    <lineage>
        <taxon>Bacteria</taxon>
        <taxon>Pseudomonadati</taxon>
        <taxon>Pseudomonadota</taxon>
        <taxon>Alphaproteobacteria</taxon>
        <taxon>Rhodospirillales</taxon>
        <taxon>Rhodovibrionaceae</taxon>
        <taxon>Tistlia</taxon>
    </lineage>
</organism>
<dbReference type="PIRSF" id="PIRSF003101">
    <property type="entry name" value="FtsA"/>
    <property type="match status" value="1"/>
</dbReference>
<dbReference type="PANTHER" id="PTHR32432">
    <property type="entry name" value="CELL DIVISION PROTEIN FTSA-RELATED"/>
    <property type="match status" value="1"/>
</dbReference>
<dbReference type="Pfam" id="PF02491">
    <property type="entry name" value="SHS2_FTSA"/>
    <property type="match status" value="1"/>
</dbReference>
<dbReference type="RefSeq" id="WP_085125597.1">
    <property type="nucleotide sequence ID" value="NZ_FWZX01000030.1"/>
</dbReference>
<dbReference type="SUPFAM" id="SSF53067">
    <property type="entry name" value="Actin-like ATPase domain"/>
    <property type="match status" value="2"/>
</dbReference>
<protein>
    <recommendedName>
        <fullName evidence="5 6">Cell division protein FtsA</fullName>
    </recommendedName>
</protein>